<accession>A0A841FJM3</accession>
<evidence type="ECO:0000256" key="3">
    <source>
        <dbReference type="ARBA" id="ARBA00022670"/>
    </source>
</evidence>
<keyword evidence="4 9" id="KW-0378">Hydrolase</keyword>
<keyword evidence="5" id="KW-0720">Serine protease</keyword>
<evidence type="ECO:0000259" key="7">
    <source>
        <dbReference type="Pfam" id="PF02016"/>
    </source>
</evidence>
<keyword evidence="2 9" id="KW-0121">Carboxypeptidase</keyword>
<dbReference type="GO" id="GO:0008236">
    <property type="term" value="F:serine-type peptidase activity"/>
    <property type="evidence" value="ECO:0007669"/>
    <property type="project" value="UniProtKB-KW"/>
</dbReference>
<dbReference type="InterPro" id="IPR040449">
    <property type="entry name" value="Peptidase_S66_N"/>
</dbReference>
<dbReference type="GO" id="GO:0106415">
    <property type="term" value="F:muramoyltetrapeptide carboxypeptidase activity"/>
    <property type="evidence" value="ECO:0007669"/>
    <property type="project" value="UniProtKB-EC"/>
</dbReference>
<evidence type="ECO:0000256" key="2">
    <source>
        <dbReference type="ARBA" id="ARBA00022645"/>
    </source>
</evidence>
<dbReference type="Proteomes" id="UP000548476">
    <property type="component" value="Unassembled WGS sequence"/>
</dbReference>
<gene>
    <name evidence="9" type="ORF">HNR73_000022</name>
</gene>
<dbReference type="SUPFAM" id="SSF52317">
    <property type="entry name" value="Class I glutamine amidotransferase-like"/>
    <property type="match status" value="1"/>
</dbReference>
<comment type="similarity">
    <text evidence="1">Belongs to the peptidase S66 family.</text>
</comment>
<evidence type="ECO:0000256" key="6">
    <source>
        <dbReference type="SAM" id="MobiDB-lite"/>
    </source>
</evidence>
<dbReference type="RefSeq" id="WP_203686562.1">
    <property type="nucleotide sequence ID" value="NZ_BONT01000061.1"/>
</dbReference>
<dbReference type="GO" id="GO:0006508">
    <property type="term" value="P:proteolysis"/>
    <property type="evidence" value="ECO:0007669"/>
    <property type="project" value="UniProtKB-KW"/>
</dbReference>
<name>A0A841FJM3_9ACTN</name>
<dbReference type="Gene3D" id="3.40.50.10740">
    <property type="entry name" value="Class I glutamine amidotransferase-like"/>
    <property type="match status" value="1"/>
</dbReference>
<protein>
    <submittedName>
        <fullName evidence="9">Muramoyltetrapeptide carboxypeptidase</fullName>
        <ecNumber evidence="9">3.4.17.13</ecNumber>
    </submittedName>
</protein>
<reference evidence="9 10" key="1">
    <citation type="submission" date="2020-08" db="EMBL/GenBank/DDBJ databases">
        <title>Genomic Encyclopedia of Type Strains, Phase IV (KMG-IV): sequencing the most valuable type-strain genomes for metagenomic binning, comparative biology and taxonomic classification.</title>
        <authorList>
            <person name="Goeker M."/>
        </authorList>
    </citation>
    <scope>NUCLEOTIDE SEQUENCE [LARGE SCALE GENOMIC DNA]</scope>
    <source>
        <strain evidence="9 10">YIM 65646</strain>
    </source>
</reference>
<keyword evidence="10" id="KW-1185">Reference proteome</keyword>
<dbReference type="SUPFAM" id="SSF141986">
    <property type="entry name" value="LD-carboxypeptidase A C-terminal domain-like"/>
    <property type="match status" value="1"/>
</dbReference>
<feature type="region of interest" description="Disordered" evidence="6">
    <location>
        <begin position="41"/>
        <end position="67"/>
    </location>
</feature>
<dbReference type="Pfam" id="PF17676">
    <property type="entry name" value="Peptidase_S66C"/>
    <property type="match status" value="1"/>
</dbReference>
<dbReference type="InterPro" id="IPR040921">
    <property type="entry name" value="Peptidase_S66C"/>
</dbReference>
<dbReference type="PANTHER" id="PTHR30237">
    <property type="entry name" value="MURAMOYLTETRAPEPTIDE CARBOXYPEPTIDASE"/>
    <property type="match status" value="1"/>
</dbReference>
<dbReference type="Pfam" id="PF02016">
    <property type="entry name" value="Peptidase_S66"/>
    <property type="match status" value="1"/>
</dbReference>
<evidence type="ECO:0000313" key="10">
    <source>
        <dbReference type="Proteomes" id="UP000548476"/>
    </source>
</evidence>
<dbReference type="EC" id="3.4.17.13" evidence="9"/>
<evidence type="ECO:0000256" key="4">
    <source>
        <dbReference type="ARBA" id="ARBA00022801"/>
    </source>
</evidence>
<feature type="compositionally biased region" description="Gly residues" evidence="6">
    <location>
        <begin position="41"/>
        <end position="51"/>
    </location>
</feature>
<dbReference type="InterPro" id="IPR027478">
    <property type="entry name" value="LdcA_N"/>
</dbReference>
<feature type="domain" description="LD-carboxypeptidase N-terminal" evidence="7">
    <location>
        <begin position="83"/>
        <end position="199"/>
    </location>
</feature>
<dbReference type="InterPro" id="IPR003507">
    <property type="entry name" value="S66_fam"/>
</dbReference>
<keyword evidence="3" id="KW-0645">Protease</keyword>
<dbReference type="InterPro" id="IPR027461">
    <property type="entry name" value="Carboxypeptidase_A_C_sf"/>
</dbReference>
<dbReference type="AlphaFoldDB" id="A0A841FJM3"/>
<organism evidence="9 10">
    <name type="scientific">Phytomonospora endophytica</name>
    <dbReference type="NCBI Taxonomy" id="714109"/>
    <lineage>
        <taxon>Bacteria</taxon>
        <taxon>Bacillati</taxon>
        <taxon>Actinomycetota</taxon>
        <taxon>Actinomycetes</taxon>
        <taxon>Micromonosporales</taxon>
        <taxon>Micromonosporaceae</taxon>
        <taxon>Phytomonospora</taxon>
    </lineage>
</organism>
<dbReference type="PANTHER" id="PTHR30237:SF2">
    <property type="entry name" value="MUREIN TETRAPEPTIDE CARBOXYPEPTIDASE"/>
    <property type="match status" value="1"/>
</dbReference>
<proteinExistence type="inferred from homology"/>
<evidence type="ECO:0000256" key="5">
    <source>
        <dbReference type="ARBA" id="ARBA00022825"/>
    </source>
</evidence>
<dbReference type="EMBL" id="JACHGT010000001">
    <property type="protein sequence ID" value="MBB6032180.1"/>
    <property type="molecule type" value="Genomic_DNA"/>
</dbReference>
<evidence type="ECO:0000259" key="8">
    <source>
        <dbReference type="Pfam" id="PF17676"/>
    </source>
</evidence>
<dbReference type="InterPro" id="IPR006311">
    <property type="entry name" value="TAT_signal"/>
</dbReference>
<dbReference type="CDD" id="cd07025">
    <property type="entry name" value="Peptidase_S66"/>
    <property type="match status" value="1"/>
</dbReference>
<evidence type="ECO:0000313" key="9">
    <source>
        <dbReference type="EMBL" id="MBB6032180.1"/>
    </source>
</evidence>
<dbReference type="Gene3D" id="3.50.30.60">
    <property type="entry name" value="LD-carboxypeptidase A C-terminal domain-like"/>
    <property type="match status" value="1"/>
</dbReference>
<comment type="caution">
    <text evidence="9">The sequence shown here is derived from an EMBL/GenBank/DDBJ whole genome shotgun (WGS) entry which is preliminary data.</text>
</comment>
<dbReference type="InterPro" id="IPR029062">
    <property type="entry name" value="Class_I_gatase-like"/>
</dbReference>
<evidence type="ECO:0000256" key="1">
    <source>
        <dbReference type="ARBA" id="ARBA00010233"/>
    </source>
</evidence>
<feature type="domain" description="LD-carboxypeptidase C-terminal" evidence="8">
    <location>
        <begin position="247"/>
        <end position="359"/>
    </location>
</feature>
<sequence>MHVDPRQFSTRRSFLRGGALFGGGLLLGGAGAVAGARAVSGGGDGGTGPRGDGSPVAGDGGSAPEPDVRVAVRPRRLVEGDLVRLVSPAGPPDRGLVDIGVRLLEGWGLRVELSEHALESAGYLSASDADRLSDLNTALADPEVRAVVATRGGYGVQRVVDEVDYGAVAADPKLVVGYSDITALHTALWRNASVATLHAPMAAWHGELNTAGTERSLRRALMSSADVRLERDPDAPTAPVKAKGTASGTLLGGNLSTLVAERGAWPDLTGAILFLEEVREEPYRIDAMLTELLRAGVLDGVVAVAVGQFTECTGGQGTWSAADVLKDRLGELGVPMAGGFPVGHGYDPRALPLGTRAELDGKAGTLTVEAAVIE</sequence>
<dbReference type="PROSITE" id="PS51318">
    <property type="entry name" value="TAT"/>
    <property type="match status" value="1"/>
</dbReference>